<accession>A0A0P7BGQ0</accession>
<gene>
    <name evidence="2" type="ORF">AK830_g4092</name>
</gene>
<dbReference type="SUPFAM" id="SSF54427">
    <property type="entry name" value="NTF2-like"/>
    <property type="match status" value="1"/>
</dbReference>
<reference evidence="2 3" key="1">
    <citation type="submission" date="2015-09" db="EMBL/GenBank/DDBJ databases">
        <title>Draft genome of a European isolate of the apple canker pathogen Neonectria ditissima.</title>
        <authorList>
            <person name="Gomez-Cortecero A."/>
            <person name="Harrison R.J."/>
            <person name="Armitage A.D."/>
        </authorList>
    </citation>
    <scope>NUCLEOTIDE SEQUENCE [LARGE SCALE GENOMIC DNA]</scope>
    <source>
        <strain evidence="2 3">R09/05</strain>
    </source>
</reference>
<evidence type="ECO:0000313" key="2">
    <source>
        <dbReference type="EMBL" id="KPM42440.1"/>
    </source>
</evidence>
<dbReference type="InterPro" id="IPR032710">
    <property type="entry name" value="NTF2-like_dom_sf"/>
</dbReference>
<dbReference type="AlphaFoldDB" id="A0A0P7BGQ0"/>
<dbReference type="Gene3D" id="3.10.450.50">
    <property type="match status" value="1"/>
</dbReference>
<keyword evidence="3" id="KW-1185">Reference proteome</keyword>
<dbReference type="OrthoDB" id="3775006at2759"/>
<protein>
    <recommendedName>
        <fullName evidence="1">SnoaL-like domain-containing protein</fullName>
    </recommendedName>
</protein>
<organism evidence="2 3">
    <name type="scientific">Neonectria ditissima</name>
    <dbReference type="NCBI Taxonomy" id="78410"/>
    <lineage>
        <taxon>Eukaryota</taxon>
        <taxon>Fungi</taxon>
        <taxon>Dikarya</taxon>
        <taxon>Ascomycota</taxon>
        <taxon>Pezizomycotina</taxon>
        <taxon>Sordariomycetes</taxon>
        <taxon>Hypocreomycetidae</taxon>
        <taxon>Hypocreales</taxon>
        <taxon>Nectriaceae</taxon>
        <taxon>Neonectria</taxon>
    </lineage>
</organism>
<dbReference type="Proteomes" id="UP000050424">
    <property type="component" value="Unassembled WGS sequence"/>
</dbReference>
<comment type="caution">
    <text evidence="2">The sequence shown here is derived from an EMBL/GenBank/DDBJ whole genome shotgun (WGS) entry which is preliminary data.</text>
</comment>
<dbReference type="Pfam" id="PF12680">
    <property type="entry name" value="SnoaL_2"/>
    <property type="match status" value="1"/>
</dbReference>
<evidence type="ECO:0000259" key="1">
    <source>
        <dbReference type="Pfam" id="PF12680"/>
    </source>
</evidence>
<dbReference type="EMBL" id="LKCW01000048">
    <property type="protein sequence ID" value="KPM42440.1"/>
    <property type="molecule type" value="Genomic_DNA"/>
</dbReference>
<sequence>MAASNVHAKLDELWDLIKTLKADSSQEEWDKFASHLSPDVIMYQKGMNEPPSRGREEVVAGFKNLLSFWAMVERRVLSQGVDAAGTTAFANMNNRLSVFGEEIDFAETEVVKFDEEGRVLEHRLYCDPGPIMAIAQKKSAEKATA</sequence>
<evidence type="ECO:0000313" key="3">
    <source>
        <dbReference type="Proteomes" id="UP000050424"/>
    </source>
</evidence>
<dbReference type="InterPro" id="IPR037401">
    <property type="entry name" value="SnoaL-like"/>
</dbReference>
<proteinExistence type="predicted"/>
<feature type="domain" description="SnoaL-like" evidence="1">
    <location>
        <begin position="27"/>
        <end position="122"/>
    </location>
</feature>
<name>A0A0P7BGQ0_9HYPO</name>